<evidence type="ECO:0000256" key="1">
    <source>
        <dbReference type="ARBA" id="ARBA00004167"/>
    </source>
</evidence>
<keyword evidence="3" id="KW-0812">Transmembrane</keyword>
<dbReference type="PANTHER" id="PTHR10801:SF0">
    <property type="entry name" value="DELTA(24)-STEROL REDUCTASE"/>
    <property type="match status" value="1"/>
</dbReference>
<evidence type="ECO:0000313" key="9">
    <source>
        <dbReference type="EMBL" id="RSH89573.1"/>
    </source>
</evidence>
<dbReference type="InterPro" id="IPR040165">
    <property type="entry name" value="Diminuto-like"/>
</dbReference>
<feature type="domain" description="FAD-binding PCMH-type" evidence="8">
    <location>
        <begin position="21"/>
        <end position="211"/>
    </location>
</feature>
<dbReference type="STRING" id="1890683.A0A427YEW9"/>
<dbReference type="GO" id="GO:0008202">
    <property type="term" value="P:steroid metabolic process"/>
    <property type="evidence" value="ECO:0007669"/>
    <property type="project" value="TreeGrafter"/>
</dbReference>
<reference evidence="9 10" key="1">
    <citation type="submission" date="2018-11" db="EMBL/GenBank/DDBJ databases">
        <title>Genome sequence of Saitozyma podzolica DSM 27192.</title>
        <authorList>
            <person name="Aliyu H."/>
            <person name="Gorte O."/>
            <person name="Ochsenreither K."/>
        </authorList>
    </citation>
    <scope>NUCLEOTIDE SEQUENCE [LARGE SCALE GENOMIC DNA]</scope>
    <source>
        <strain evidence="9 10">DSM 27192</strain>
    </source>
</reference>
<organism evidence="9 10">
    <name type="scientific">Saitozyma podzolica</name>
    <dbReference type="NCBI Taxonomy" id="1890683"/>
    <lineage>
        <taxon>Eukaryota</taxon>
        <taxon>Fungi</taxon>
        <taxon>Dikarya</taxon>
        <taxon>Basidiomycota</taxon>
        <taxon>Agaricomycotina</taxon>
        <taxon>Tremellomycetes</taxon>
        <taxon>Tremellales</taxon>
        <taxon>Trimorphomycetaceae</taxon>
        <taxon>Saitozyma</taxon>
    </lineage>
</organism>
<keyword evidence="10" id="KW-1185">Reference proteome</keyword>
<dbReference type="GO" id="GO:0005737">
    <property type="term" value="C:cytoplasm"/>
    <property type="evidence" value="ECO:0007669"/>
    <property type="project" value="TreeGrafter"/>
</dbReference>
<dbReference type="SUPFAM" id="SSF56176">
    <property type="entry name" value="FAD-binding/transporter-associated domain-like"/>
    <property type="match status" value="1"/>
</dbReference>
<name>A0A427YEW9_9TREE</name>
<dbReference type="PROSITE" id="PS51387">
    <property type="entry name" value="FAD_PCMH"/>
    <property type="match status" value="1"/>
</dbReference>
<gene>
    <name evidence="9" type="ORF">EHS25_002124</name>
</gene>
<dbReference type="Proteomes" id="UP000279259">
    <property type="component" value="Unassembled WGS sequence"/>
</dbReference>
<comment type="caution">
    <text evidence="9">The sequence shown here is derived from an EMBL/GenBank/DDBJ whole genome shotgun (WGS) entry which is preliminary data.</text>
</comment>
<keyword evidence="6" id="KW-0472">Membrane</keyword>
<dbReference type="InterPro" id="IPR016169">
    <property type="entry name" value="FAD-bd_PCMH_sub2"/>
</dbReference>
<dbReference type="PANTHER" id="PTHR10801">
    <property type="entry name" value="24-DEHYDROCHOLESTEROL REDUCTASE"/>
    <property type="match status" value="1"/>
</dbReference>
<protein>
    <recommendedName>
        <fullName evidence="2">Delta(24)-sterol reductase</fullName>
        <ecNumber evidence="2">1.3.1.72</ecNumber>
    </recommendedName>
</protein>
<proteinExistence type="predicted"/>
<dbReference type="InterPro" id="IPR036318">
    <property type="entry name" value="FAD-bd_PCMH-like_sf"/>
</dbReference>
<evidence type="ECO:0000256" key="6">
    <source>
        <dbReference type="ARBA" id="ARBA00023136"/>
    </source>
</evidence>
<evidence type="ECO:0000256" key="5">
    <source>
        <dbReference type="ARBA" id="ARBA00023002"/>
    </source>
</evidence>
<dbReference type="OrthoDB" id="415825at2759"/>
<evidence type="ECO:0000256" key="4">
    <source>
        <dbReference type="ARBA" id="ARBA00022989"/>
    </source>
</evidence>
<dbReference type="InterPro" id="IPR006094">
    <property type="entry name" value="Oxid_FAD_bind_N"/>
</dbReference>
<dbReference type="GO" id="GO:0071949">
    <property type="term" value="F:FAD binding"/>
    <property type="evidence" value="ECO:0007669"/>
    <property type="project" value="InterPro"/>
</dbReference>
<dbReference type="Pfam" id="PF01565">
    <property type="entry name" value="FAD_binding_4"/>
    <property type="match status" value="1"/>
</dbReference>
<dbReference type="EMBL" id="RSCD01000013">
    <property type="protein sequence ID" value="RSH89573.1"/>
    <property type="molecule type" value="Genomic_DNA"/>
</dbReference>
<dbReference type="AlphaFoldDB" id="A0A427YEW9"/>
<dbReference type="GO" id="GO:0016020">
    <property type="term" value="C:membrane"/>
    <property type="evidence" value="ECO:0007669"/>
    <property type="project" value="UniProtKB-SubCell"/>
</dbReference>
<keyword evidence="5" id="KW-0560">Oxidoreductase</keyword>
<dbReference type="InterPro" id="IPR016166">
    <property type="entry name" value="FAD-bd_PCMH"/>
</dbReference>
<feature type="region of interest" description="Disordered" evidence="7">
    <location>
        <begin position="46"/>
        <end position="71"/>
    </location>
</feature>
<dbReference type="EC" id="1.3.1.72" evidence="2"/>
<evidence type="ECO:0000256" key="2">
    <source>
        <dbReference type="ARBA" id="ARBA00012405"/>
    </source>
</evidence>
<sequence>MLAVLVTVCVLLITCCLYATFLPRRLRRYSSLAAHESRLRQVLSSLEGRPPGSKLSLHRRTSSSNTIRNASHKSDASYFPVDLSPFHHILELNLDPTDDEGDDPAPSPYVICEPGILISDLVRELLRHGVTLPVVVELPGITIGGAISGGGLESSSWLHGQFMDTILELDCLTPTRTRCSPRENADLFYAISASYNTVALLTRVKIRLQRASRYVAIRVERCGSWDAAVEGMGRDEGADCIEGIAYSPDEIAVVRGWYTDTATVGGDPAGSVGSTGVRRFGRHWDRWYYKVIRDVVGAHATAAETQTDKHHKSRQGYTPDGAVDRDRASVRDRPADMVVPLWDYYFRYNYGAFWMASYVLDLLGGDSLALRLIIGWMLDTKHLFSVLHS</sequence>
<evidence type="ECO:0000259" key="8">
    <source>
        <dbReference type="PROSITE" id="PS51387"/>
    </source>
</evidence>
<keyword evidence="4" id="KW-1133">Transmembrane helix</keyword>
<evidence type="ECO:0000313" key="10">
    <source>
        <dbReference type="Proteomes" id="UP000279259"/>
    </source>
</evidence>
<feature type="region of interest" description="Disordered" evidence="7">
    <location>
        <begin position="303"/>
        <end position="325"/>
    </location>
</feature>
<evidence type="ECO:0000256" key="7">
    <source>
        <dbReference type="SAM" id="MobiDB-lite"/>
    </source>
</evidence>
<comment type="subcellular location">
    <subcellularLocation>
        <location evidence="1">Membrane</location>
        <topology evidence="1">Single-pass membrane protein</topology>
    </subcellularLocation>
</comment>
<accession>A0A427YEW9</accession>
<dbReference type="GO" id="GO:0050614">
    <property type="term" value="F:Delta24-sterol reductase activity"/>
    <property type="evidence" value="ECO:0007669"/>
    <property type="project" value="UniProtKB-EC"/>
</dbReference>
<evidence type="ECO:0000256" key="3">
    <source>
        <dbReference type="ARBA" id="ARBA00022692"/>
    </source>
</evidence>
<dbReference type="Gene3D" id="3.30.465.10">
    <property type="match status" value="1"/>
</dbReference>